<accession>A0ABS5IBV2</accession>
<reference evidence="1 2" key="1">
    <citation type="submission" date="2021-04" db="EMBL/GenBank/DDBJ databases">
        <title>Magnetospirillum sulfuroxidans sp. nov., a facultative chemolithoautotrophic sulfur-oxidizing alphaproteobacterium isolated from freshwater sediment and proposals for Paramagetospirillum gen. nov., and Magnetospirillaceae fam. nov.</title>
        <authorList>
            <person name="Koziaeva V."/>
            <person name="Geelhoed J.S."/>
            <person name="Sorokin D.Y."/>
            <person name="Grouzdev D.S."/>
        </authorList>
    </citation>
    <scope>NUCLEOTIDE SEQUENCE [LARGE SCALE GENOMIC DNA]</scope>
    <source>
        <strain evidence="1 2">J10</strain>
    </source>
</reference>
<dbReference type="Proteomes" id="UP000680714">
    <property type="component" value="Unassembled WGS sequence"/>
</dbReference>
<sequence length="93" mass="10291">MRFILLHSAVPGDERRYDGPIPRRDPPPMAGASAVLERLAAESRAQTARRRQRINAVQVLEDGALSQRSRSLNDYRRQAMAVRNAGKINGAPA</sequence>
<dbReference type="EMBL" id="JAGTUF010000006">
    <property type="protein sequence ID" value="MBR9971794.1"/>
    <property type="molecule type" value="Genomic_DNA"/>
</dbReference>
<keyword evidence="2" id="KW-1185">Reference proteome</keyword>
<evidence type="ECO:0000313" key="2">
    <source>
        <dbReference type="Proteomes" id="UP000680714"/>
    </source>
</evidence>
<comment type="caution">
    <text evidence="1">The sequence shown here is derived from an EMBL/GenBank/DDBJ whole genome shotgun (WGS) entry which is preliminary data.</text>
</comment>
<gene>
    <name evidence="1" type="ORF">KEC16_08700</name>
</gene>
<name>A0ABS5IBV2_9PROT</name>
<protein>
    <submittedName>
        <fullName evidence="1">Uncharacterized protein</fullName>
    </submittedName>
</protein>
<organism evidence="1 2">
    <name type="scientific">Magnetospirillum sulfuroxidans</name>
    <dbReference type="NCBI Taxonomy" id="611300"/>
    <lineage>
        <taxon>Bacteria</taxon>
        <taxon>Pseudomonadati</taxon>
        <taxon>Pseudomonadota</taxon>
        <taxon>Alphaproteobacteria</taxon>
        <taxon>Rhodospirillales</taxon>
        <taxon>Rhodospirillaceae</taxon>
        <taxon>Magnetospirillum</taxon>
    </lineage>
</organism>
<proteinExistence type="predicted"/>
<dbReference type="RefSeq" id="WP_211547907.1">
    <property type="nucleotide sequence ID" value="NZ_JAGTUF010000006.1"/>
</dbReference>
<evidence type="ECO:0000313" key="1">
    <source>
        <dbReference type="EMBL" id="MBR9971794.1"/>
    </source>
</evidence>